<keyword evidence="2" id="KW-1185">Reference proteome</keyword>
<sequence>MSEENQPAAVAVLDADGCHFIRSVDPDTALTLFAVASEDPHSWDEMVDYWPRYRTPVVCEFLSGLPVEKVDQASMMQTIRQTDAWMVLDLIQKRLITGPGVSKTGRDEAFSMVDDDNDDDQSFPLSIHLPPWWELHEQVDAAVIDAIRETPIHKPHVDRDVLYGDPLLEDIASRALDTVRSEAWLTSNAVHNPRSRYPFTIAVHRDWLMTPREDLGGRMPRQLLHGAHSWIGLLVWAQQLRLHERGPIVAAPDHVFGYENAPMGDEEMVVYFDICRELVDAAWDWCTSERGIYAIQHDPECHLLLVQWLREVKQQWLDAPFEGGSPPSFIIECSRRRVPRGVGVPIAGMTRQEEKDSHVADCDCPICSMMADGVFGIGVVGLDGHHLETDNEFAFSMLETREEWEEEQRSYAEFDKEFERETTGHVEDNNDELDEFESVWSGNVTEQPIPGDPHGQLKMAFLLSEIISEMDSLQTAEGEIPILNERFRDYRSCDDDQLAAAAERLKQHLQYLANQHPELTGRSADFQSRIDEQLRQRGSDASP</sequence>
<comment type="caution">
    <text evidence="1">The sequence shown here is derived from an EMBL/GenBank/DDBJ whole genome shotgun (WGS) entry which is preliminary data.</text>
</comment>
<evidence type="ECO:0000313" key="2">
    <source>
        <dbReference type="Proteomes" id="UP001500840"/>
    </source>
</evidence>
<dbReference type="EMBL" id="BAABGA010000120">
    <property type="protein sequence ID" value="GAA4473205.1"/>
    <property type="molecule type" value="Genomic_DNA"/>
</dbReference>
<dbReference type="Proteomes" id="UP001500840">
    <property type="component" value="Unassembled WGS sequence"/>
</dbReference>
<evidence type="ECO:0000313" key="1">
    <source>
        <dbReference type="EMBL" id="GAA4473205.1"/>
    </source>
</evidence>
<name>A0ABP8NX24_9BACT</name>
<organism evidence="1 2">
    <name type="scientific">Novipirellula rosea</name>
    <dbReference type="NCBI Taxonomy" id="1031540"/>
    <lineage>
        <taxon>Bacteria</taxon>
        <taxon>Pseudomonadati</taxon>
        <taxon>Planctomycetota</taxon>
        <taxon>Planctomycetia</taxon>
        <taxon>Pirellulales</taxon>
        <taxon>Pirellulaceae</taxon>
        <taxon>Novipirellula</taxon>
    </lineage>
</organism>
<accession>A0ABP8NX24</accession>
<protein>
    <submittedName>
        <fullName evidence="1">Uncharacterized protein</fullName>
    </submittedName>
</protein>
<gene>
    <name evidence="1" type="ORF">GCM10023156_70840</name>
</gene>
<reference evidence="2" key="1">
    <citation type="journal article" date="2019" name="Int. J. Syst. Evol. Microbiol.">
        <title>The Global Catalogue of Microorganisms (GCM) 10K type strain sequencing project: providing services to taxonomists for standard genome sequencing and annotation.</title>
        <authorList>
            <consortium name="The Broad Institute Genomics Platform"/>
            <consortium name="The Broad Institute Genome Sequencing Center for Infectious Disease"/>
            <person name="Wu L."/>
            <person name="Ma J."/>
        </authorList>
    </citation>
    <scope>NUCLEOTIDE SEQUENCE [LARGE SCALE GENOMIC DNA]</scope>
    <source>
        <strain evidence="2">JCM 17759</strain>
    </source>
</reference>
<dbReference type="RefSeq" id="WP_345328444.1">
    <property type="nucleotide sequence ID" value="NZ_BAABGA010000120.1"/>
</dbReference>
<proteinExistence type="predicted"/>